<feature type="signal peptide" evidence="4">
    <location>
        <begin position="1"/>
        <end position="39"/>
    </location>
</feature>
<keyword evidence="3" id="KW-0443">Lipid metabolism</keyword>
<keyword evidence="4" id="KW-0732">Signal</keyword>
<dbReference type="RefSeq" id="WP_235613990.1">
    <property type="nucleotide sequence ID" value="NZ_BDQI01000047.1"/>
</dbReference>
<evidence type="ECO:0000313" key="5">
    <source>
        <dbReference type="EMBL" id="GAX58172.1"/>
    </source>
</evidence>
<reference evidence="6" key="1">
    <citation type="submission" date="2017-05" db="EMBL/GenBank/DDBJ databases">
        <title>Streptomyces olivochromogenes NBRC 3561 whole genome shotgun sequence.</title>
        <authorList>
            <person name="Dohra H."/>
            <person name="Kodani S."/>
        </authorList>
    </citation>
    <scope>NUCLEOTIDE SEQUENCE [LARGE SCALE GENOMIC DNA]</scope>
    <source>
        <strain evidence="6">NBRC 3561</strain>
    </source>
</reference>
<dbReference type="Proteomes" id="UP000217446">
    <property type="component" value="Unassembled WGS sequence"/>
</dbReference>
<gene>
    <name evidence="5" type="ORF">SO3561_09743</name>
</gene>
<name>A0A250VVY2_STROL</name>
<dbReference type="GO" id="GO:0016042">
    <property type="term" value="P:lipid catabolic process"/>
    <property type="evidence" value="ECO:0007669"/>
    <property type="project" value="UniProtKB-KW"/>
</dbReference>
<comment type="caution">
    <text evidence="5">The sequence shown here is derived from an EMBL/GenBank/DDBJ whole genome shotgun (WGS) entry which is preliminary data.</text>
</comment>
<evidence type="ECO:0000256" key="4">
    <source>
        <dbReference type="SAM" id="SignalP"/>
    </source>
</evidence>
<evidence type="ECO:0000256" key="1">
    <source>
        <dbReference type="ARBA" id="ARBA00022801"/>
    </source>
</evidence>
<dbReference type="EMBL" id="BDQI01000047">
    <property type="protein sequence ID" value="GAX58172.1"/>
    <property type="molecule type" value="Genomic_DNA"/>
</dbReference>
<dbReference type="InterPro" id="IPR029058">
    <property type="entry name" value="AB_hydrolase_fold"/>
</dbReference>
<keyword evidence="2" id="KW-0442">Lipid degradation</keyword>
<dbReference type="PROSITE" id="PS51318">
    <property type="entry name" value="TAT"/>
    <property type="match status" value="1"/>
</dbReference>
<keyword evidence="1" id="KW-0378">Hydrolase</keyword>
<evidence type="ECO:0000256" key="3">
    <source>
        <dbReference type="ARBA" id="ARBA00023098"/>
    </source>
</evidence>
<dbReference type="PANTHER" id="PTHR10272:SF0">
    <property type="entry name" value="PLATELET-ACTIVATING FACTOR ACETYLHYDROLASE"/>
    <property type="match status" value="1"/>
</dbReference>
<feature type="chain" id="PRO_5011992958" evidence="4">
    <location>
        <begin position="40"/>
        <end position="399"/>
    </location>
</feature>
<dbReference type="InterPro" id="IPR006311">
    <property type="entry name" value="TAT_signal"/>
</dbReference>
<dbReference type="PANTHER" id="PTHR10272">
    <property type="entry name" value="PLATELET-ACTIVATING FACTOR ACETYLHYDROLASE"/>
    <property type="match status" value="1"/>
</dbReference>
<evidence type="ECO:0000256" key="2">
    <source>
        <dbReference type="ARBA" id="ARBA00022963"/>
    </source>
</evidence>
<protein>
    <submittedName>
        <fullName evidence="5">Esterase</fullName>
    </submittedName>
</protein>
<evidence type="ECO:0000313" key="6">
    <source>
        <dbReference type="Proteomes" id="UP000217446"/>
    </source>
</evidence>
<dbReference type="STRING" id="1963.AQJ27_39775"/>
<dbReference type="GO" id="GO:0003847">
    <property type="term" value="F:1-alkyl-2-acetylglycerophosphocholine esterase activity"/>
    <property type="evidence" value="ECO:0007669"/>
    <property type="project" value="TreeGrafter"/>
</dbReference>
<dbReference type="AlphaFoldDB" id="A0A250VVY2"/>
<dbReference type="Gene3D" id="3.40.50.1820">
    <property type="entry name" value="alpha/beta hydrolase"/>
    <property type="match status" value="1"/>
</dbReference>
<sequence length="399" mass="42887">MSITSVTTTDLTRRRMFAAALAAGVGAAVPISAARQAWAAPTDPGSSRLTLPRPTGPHPVGTVPLHLVDTSRPDPVAGPGHHRELMAGVWYPARRAEGLPRAPWMTEGALRALLTDAGFPLDPALGPLTAAHVGAPVHHAGHRLPVIVYSHGSGSHRGDHTILVQELASHGYAVVTVDHTHDTFTEFPDGRVLTPADVPMYPRDFAADLRFLLDCVEGLAAGRNPDVDGKPLPQGLLGALDPQCIGAFGWSKGGTATALTMLADQRVRAGLSLDGPMQPTITADLDRPFMMMTAVFTRDAMPDVAEFWTHLRGWRLDIQADGAIHPSYGDNVTLIPQAGKILGMTDQQIQDMIGTLDPARAVRIQQAYPLAFFDLHLRHRRERLLDGPSTAFPEVKFIP</sequence>
<dbReference type="Pfam" id="PF03403">
    <property type="entry name" value="PAF-AH_p_II"/>
    <property type="match status" value="1"/>
</dbReference>
<keyword evidence="6" id="KW-1185">Reference proteome</keyword>
<dbReference type="SUPFAM" id="SSF53474">
    <property type="entry name" value="alpha/beta-Hydrolases"/>
    <property type="match status" value="1"/>
</dbReference>
<proteinExistence type="predicted"/>
<accession>A0A250VVY2</accession>
<organism evidence="5 6">
    <name type="scientific">Streptomyces olivochromogenes</name>
    <dbReference type="NCBI Taxonomy" id="1963"/>
    <lineage>
        <taxon>Bacteria</taxon>
        <taxon>Bacillati</taxon>
        <taxon>Actinomycetota</taxon>
        <taxon>Actinomycetes</taxon>
        <taxon>Kitasatosporales</taxon>
        <taxon>Streptomycetaceae</taxon>
        <taxon>Streptomyces</taxon>
    </lineage>
</organism>